<comment type="similarity">
    <text evidence="1">Belongs to the transferase hexapeptide repeat family.</text>
</comment>
<keyword evidence="2 3" id="KW-0808">Transferase</keyword>
<dbReference type="PANTHER" id="PTHR23416:SF23">
    <property type="entry name" value="ACETYLTRANSFERASE C18B11.09C-RELATED"/>
    <property type="match status" value="1"/>
</dbReference>
<dbReference type="CDD" id="cd04647">
    <property type="entry name" value="LbH_MAT_like"/>
    <property type="match status" value="1"/>
</dbReference>
<dbReference type="PANTHER" id="PTHR23416">
    <property type="entry name" value="SIALIC ACID SYNTHASE-RELATED"/>
    <property type="match status" value="1"/>
</dbReference>
<name>A0A1I2X3L0_9FIRM</name>
<organism evidence="3 4">
    <name type="scientific">Desulfotruncus arcticus DSM 17038</name>
    <dbReference type="NCBI Taxonomy" id="1121424"/>
    <lineage>
        <taxon>Bacteria</taxon>
        <taxon>Bacillati</taxon>
        <taxon>Bacillota</taxon>
        <taxon>Clostridia</taxon>
        <taxon>Eubacteriales</taxon>
        <taxon>Desulfallaceae</taxon>
        <taxon>Desulfotruncus</taxon>
    </lineage>
</organism>
<dbReference type="Proteomes" id="UP000199337">
    <property type="component" value="Unassembled WGS sequence"/>
</dbReference>
<dbReference type="RefSeq" id="WP_092473218.1">
    <property type="nucleotide sequence ID" value="NZ_FOOX01000015.1"/>
</dbReference>
<evidence type="ECO:0000313" key="4">
    <source>
        <dbReference type="Proteomes" id="UP000199337"/>
    </source>
</evidence>
<protein>
    <submittedName>
        <fullName evidence="3">Maltose O-acetyltransferase</fullName>
    </submittedName>
</protein>
<dbReference type="GO" id="GO:0005829">
    <property type="term" value="C:cytosol"/>
    <property type="evidence" value="ECO:0007669"/>
    <property type="project" value="TreeGrafter"/>
</dbReference>
<keyword evidence="4" id="KW-1185">Reference proteome</keyword>
<dbReference type="InterPro" id="IPR011004">
    <property type="entry name" value="Trimer_LpxA-like_sf"/>
</dbReference>
<dbReference type="EMBL" id="FOOX01000015">
    <property type="protein sequence ID" value="SFH07617.1"/>
    <property type="molecule type" value="Genomic_DNA"/>
</dbReference>
<dbReference type="Gene3D" id="2.160.10.10">
    <property type="entry name" value="Hexapeptide repeat proteins"/>
    <property type="match status" value="1"/>
</dbReference>
<proteinExistence type="inferred from homology"/>
<sequence length="174" mass="18791">MKYVRIIIDFLIRDTPIHLINLVTVLLPNHLITNRIRGGLIRPFLGKCGRRLQIGKGVIINNPRNLRMGNDCYISHYCYVQAKGGLEFGDNVIIGPMSIIATSNHIFEKGVVKNKGSHKPIVIGKGTWCGGHVVITSGVNIGESVVVAAGAVVTKDVISNKKVAGVPAKEITSC</sequence>
<evidence type="ECO:0000313" key="3">
    <source>
        <dbReference type="EMBL" id="SFH07617.1"/>
    </source>
</evidence>
<dbReference type="SUPFAM" id="SSF51161">
    <property type="entry name" value="Trimeric LpxA-like enzymes"/>
    <property type="match status" value="1"/>
</dbReference>
<dbReference type="GO" id="GO:0008374">
    <property type="term" value="F:O-acyltransferase activity"/>
    <property type="evidence" value="ECO:0007669"/>
    <property type="project" value="TreeGrafter"/>
</dbReference>
<reference evidence="4" key="1">
    <citation type="submission" date="2016-10" db="EMBL/GenBank/DDBJ databases">
        <authorList>
            <person name="Varghese N."/>
            <person name="Submissions S."/>
        </authorList>
    </citation>
    <scope>NUCLEOTIDE SEQUENCE [LARGE SCALE GENOMIC DNA]</scope>
    <source>
        <strain evidence="4">DSM 17038</strain>
    </source>
</reference>
<evidence type="ECO:0000256" key="1">
    <source>
        <dbReference type="ARBA" id="ARBA00007274"/>
    </source>
</evidence>
<accession>A0A1I2X3L0</accession>
<dbReference type="InterPro" id="IPR051159">
    <property type="entry name" value="Hexapeptide_acetyltransf"/>
</dbReference>
<evidence type="ECO:0000256" key="2">
    <source>
        <dbReference type="ARBA" id="ARBA00022679"/>
    </source>
</evidence>
<dbReference type="OrthoDB" id="9801697at2"/>
<dbReference type="STRING" id="341036.SAMN05660649_03776"/>
<gene>
    <name evidence="3" type="ORF">SAMN05660649_03776</name>
</gene>
<dbReference type="AlphaFoldDB" id="A0A1I2X3L0"/>